<dbReference type="AlphaFoldDB" id="U4LT48"/>
<keyword evidence="1" id="KW-0732">Signal</keyword>
<feature type="chain" id="PRO_5004652357" evidence="1">
    <location>
        <begin position="21"/>
        <end position="75"/>
    </location>
</feature>
<proteinExistence type="predicted"/>
<evidence type="ECO:0000313" key="3">
    <source>
        <dbReference type="Proteomes" id="UP000018144"/>
    </source>
</evidence>
<dbReference type="Proteomes" id="UP000018144">
    <property type="component" value="Unassembled WGS sequence"/>
</dbReference>
<evidence type="ECO:0000256" key="1">
    <source>
        <dbReference type="SAM" id="SignalP"/>
    </source>
</evidence>
<reference evidence="2 3" key="1">
    <citation type="journal article" date="2013" name="PLoS Genet.">
        <title>The genome and development-dependent transcriptomes of Pyronema confluens: a window into fungal evolution.</title>
        <authorList>
            <person name="Traeger S."/>
            <person name="Altegoer F."/>
            <person name="Freitag M."/>
            <person name="Gabaldon T."/>
            <person name="Kempken F."/>
            <person name="Kumar A."/>
            <person name="Marcet-Houben M."/>
            <person name="Poggeler S."/>
            <person name="Stajich J.E."/>
            <person name="Nowrousian M."/>
        </authorList>
    </citation>
    <scope>NUCLEOTIDE SEQUENCE [LARGE SCALE GENOMIC DNA]</scope>
    <source>
        <strain evidence="3">CBS 100304</strain>
        <tissue evidence="2">Vegetative mycelium</tissue>
    </source>
</reference>
<keyword evidence="3" id="KW-1185">Reference proteome</keyword>
<gene>
    <name evidence="2" type="ORF">PCON_04372</name>
</gene>
<feature type="signal peptide" evidence="1">
    <location>
        <begin position="1"/>
        <end position="20"/>
    </location>
</feature>
<organism evidence="2 3">
    <name type="scientific">Pyronema omphalodes (strain CBS 100304)</name>
    <name type="common">Pyronema confluens</name>
    <dbReference type="NCBI Taxonomy" id="1076935"/>
    <lineage>
        <taxon>Eukaryota</taxon>
        <taxon>Fungi</taxon>
        <taxon>Dikarya</taxon>
        <taxon>Ascomycota</taxon>
        <taxon>Pezizomycotina</taxon>
        <taxon>Pezizomycetes</taxon>
        <taxon>Pezizales</taxon>
        <taxon>Pyronemataceae</taxon>
        <taxon>Pyronema</taxon>
    </lineage>
</organism>
<accession>U4LT48</accession>
<name>U4LT48_PYROM</name>
<sequence length="75" mass="8195">MQIPNTALSLLLLIVQLVAASPAAPFRNERRDDVVFDCPPHVTKMPAGYFRCGNVCCPKSKKCEKVTSGGKDRCT</sequence>
<evidence type="ECO:0000313" key="2">
    <source>
        <dbReference type="EMBL" id="CCX34854.1"/>
    </source>
</evidence>
<dbReference type="EMBL" id="HF936636">
    <property type="protein sequence ID" value="CCX34854.1"/>
    <property type="molecule type" value="Genomic_DNA"/>
</dbReference>
<protein>
    <submittedName>
        <fullName evidence="2">Uncharacterized protein</fullName>
    </submittedName>
</protein>